<keyword evidence="1" id="KW-0808">Transferase</keyword>
<evidence type="ECO:0000256" key="4">
    <source>
        <dbReference type="ARBA" id="ARBA00022840"/>
    </source>
</evidence>
<name>A0A1I5F9F2_9ACTN</name>
<evidence type="ECO:0000313" key="7">
    <source>
        <dbReference type="EMBL" id="SFO20236.1"/>
    </source>
</evidence>
<reference evidence="7 8" key="1">
    <citation type="submission" date="2016-10" db="EMBL/GenBank/DDBJ databases">
        <authorList>
            <person name="de Groot N.N."/>
        </authorList>
    </citation>
    <scope>NUCLEOTIDE SEQUENCE [LARGE SCALE GENOMIC DNA]</scope>
    <source>
        <strain evidence="7 8">DSM 43067</strain>
    </source>
</reference>
<dbReference type="SMART" id="SM00220">
    <property type="entry name" value="S_TKc"/>
    <property type="match status" value="1"/>
</dbReference>
<keyword evidence="8" id="KW-1185">Reference proteome</keyword>
<dbReference type="InterPro" id="IPR008271">
    <property type="entry name" value="Ser/Thr_kinase_AS"/>
</dbReference>
<dbReference type="PANTHER" id="PTHR43289:SF34">
    <property type="entry name" value="SERINE_THREONINE-PROTEIN KINASE YBDM-RELATED"/>
    <property type="match status" value="1"/>
</dbReference>
<evidence type="ECO:0000256" key="5">
    <source>
        <dbReference type="SAM" id="MobiDB-lite"/>
    </source>
</evidence>
<dbReference type="Gene3D" id="1.10.510.10">
    <property type="entry name" value="Transferase(Phosphotransferase) domain 1"/>
    <property type="match status" value="1"/>
</dbReference>
<evidence type="ECO:0000256" key="1">
    <source>
        <dbReference type="ARBA" id="ARBA00022679"/>
    </source>
</evidence>
<dbReference type="STRING" id="1993.SAMN04489713_104488"/>
<dbReference type="Proteomes" id="UP000183413">
    <property type="component" value="Unassembled WGS sequence"/>
</dbReference>
<gene>
    <name evidence="7" type="ORF">SAMN04489713_104488</name>
</gene>
<protein>
    <submittedName>
        <fullName evidence="7">Protein kinase domain-containing protein</fullName>
    </submittedName>
</protein>
<dbReference type="CDD" id="cd14014">
    <property type="entry name" value="STKc_PknB_like"/>
    <property type="match status" value="1"/>
</dbReference>
<evidence type="ECO:0000256" key="2">
    <source>
        <dbReference type="ARBA" id="ARBA00022741"/>
    </source>
</evidence>
<dbReference type="RefSeq" id="WP_075021226.1">
    <property type="nucleotide sequence ID" value="NZ_FOVH01000004.1"/>
</dbReference>
<dbReference type="EMBL" id="FOVH01000004">
    <property type="protein sequence ID" value="SFO20236.1"/>
    <property type="molecule type" value="Genomic_DNA"/>
</dbReference>
<dbReference type="GO" id="GO:0005524">
    <property type="term" value="F:ATP binding"/>
    <property type="evidence" value="ECO:0007669"/>
    <property type="project" value="UniProtKB-KW"/>
</dbReference>
<dbReference type="Gene3D" id="3.30.200.20">
    <property type="entry name" value="Phosphorylase Kinase, domain 1"/>
    <property type="match status" value="1"/>
</dbReference>
<dbReference type="PANTHER" id="PTHR43289">
    <property type="entry name" value="MITOGEN-ACTIVATED PROTEIN KINASE KINASE KINASE 20-RELATED"/>
    <property type="match status" value="1"/>
</dbReference>
<feature type="compositionally biased region" description="Low complexity" evidence="5">
    <location>
        <begin position="321"/>
        <end position="339"/>
    </location>
</feature>
<accession>A0A1I5F9F2</accession>
<organism evidence="7 8">
    <name type="scientific">Actinomadura madurae</name>
    <dbReference type="NCBI Taxonomy" id="1993"/>
    <lineage>
        <taxon>Bacteria</taxon>
        <taxon>Bacillati</taxon>
        <taxon>Actinomycetota</taxon>
        <taxon>Actinomycetes</taxon>
        <taxon>Streptosporangiales</taxon>
        <taxon>Thermomonosporaceae</taxon>
        <taxon>Actinomadura</taxon>
    </lineage>
</organism>
<keyword evidence="2" id="KW-0547">Nucleotide-binding</keyword>
<dbReference type="GO" id="GO:0004674">
    <property type="term" value="F:protein serine/threonine kinase activity"/>
    <property type="evidence" value="ECO:0007669"/>
    <property type="project" value="TreeGrafter"/>
</dbReference>
<dbReference type="PROSITE" id="PS50011">
    <property type="entry name" value="PROTEIN_KINASE_DOM"/>
    <property type="match status" value="1"/>
</dbReference>
<keyword evidence="3 7" id="KW-0418">Kinase</keyword>
<evidence type="ECO:0000313" key="8">
    <source>
        <dbReference type="Proteomes" id="UP000183413"/>
    </source>
</evidence>
<feature type="region of interest" description="Disordered" evidence="5">
    <location>
        <begin position="160"/>
        <end position="188"/>
    </location>
</feature>
<dbReference type="eggNOG" id="COG0515">
    <property type="taxonomic scope" value="Bacteria"/>
</dbReference>
<dbReference type="AlphaFoldDB" id="A0A1I5F9F2"/>
<dbReference type="SUPFAM" id="SSF56112">
    <property type="entry name" value="Protein kinase-like (PK-like)"/>
    <property type="match status" value="1"/>
</dbReference>
<feature type="region of interest" description="Disordered" evidence="5">
    <location>
        <begin position="318"/>
        <end position="345"/>
    </location>
</feature>
<dbReference type="InParanoid" id="A0A1I5F9F2"/>
<dbReference type="InterPro" id="IPR000719">
    <property type="entry name" value="Prot_kinase_dom"/>
</dbReference>
<keyword evidence="4" id="KW-0067">ATP-binding</keyword>
<proteinExistence type="predicted"/>
<evidence type="ECO:0000259" key="6">
    <source>
        <dbReference type="PROSITE" id="PS50011"/>
    </source>
</evidence>
<evidence type="ECO:0000256" key="3">
    <source>
        <dbReference type="ARBA" id="ARBA00022777"/>
    </source>
</evidence>
<sequence>MQGLEHADPRQAGRFRLLARAGSGGMAVVYLGRSASGRAAAVKVMHADLAGDPEHRARFRREVAATRAAGGPYGPGLMDADPDAPRPWMATEFLPAVSLRDAVRRTGPLPADAVRSLAAGLAEALALIHRAGYVHLDLKPANVLLTADGPRVIDFGIAAERDGTGGTAPGTPAGSRGYMSPEQEAGEPIGPPSDVYSLGCTLTFACTGAPPTERSVPIADEGLRTAIAECLRSAPDTRPEPAELAVRLAAQEGQAAWPPPLIAAEIRRQTAAMENPPAPRPRPAKPRRPRWALLSAAGALAVGCLAAGVLLLDGPGGAKAGGSPSPTAPSPTTQAAAPATPSPPAERTRVLEFYLTGDVTLTSLTYTINGKSTTLKDVELPWRTAVDIPAAPGSAEWSIKYRHPRGEVGYRVVVDRIMNGYGGGGGNTSGGSHGTA</sequence>
<dbReference type="Pfam" id="PF00069">
    <property type="entry name" value="Pkinase"/>
    <property type="match status" value="1"/>
</dbReference>
<feature type="domain" description="Protein kinase" evidence="6">
    <location>
        <begin position="15"/>
        <end position="262"/>
    </location>
</feature>
<dbReference type="InterPro" id="IPR011009">
    <property type="entry name" value="Kinase-like_dom_sf"/>
</dbReference>
<dbReference type="PROSITE" id="PS00108">
    <property type="entry name" value="PROTEIN_KINASE_ST"/>
    <property type="match status" value="1"/>
</dbReference>